<dbReference type="Gene3D" id="3.40.50.150">
    <property type="entry name" value="Vaccinia Virus protein VP39"/>
    <property type="match status" value="1"/>
</dbReference>
<dbReference type="Pfam" id="PF00891">
    <property type="entry name" value="Methyltransf_2"/>
    <property type="match status" value="1"/>
</dbReference>
<keyword evidence="2" id="KW-0808">Transferase</keyword>
<sequence>MTNPVPDVRTPAGILRLANAFCDAKALLTAVELDVFGALEDGAATGDDLGHRLGVHGRGLRDFLALLANLGLLTEYGGRYVNTAGSATYLVPGKPTYLGGFLKRSNRDRYPAWGRLEAALRNGQRQSGAASAEPAEVADALAQQLGPQLIESLEWQAHRSVLHLGGGRGGMIAQIVKAFPHLSGSVFDVPAAAPAFAEYIGAMGMAAAVRFHGGDLFTDELPTADVVVLGHVLDKLDEPRRARLVRRAFDAVHRGGVLAVYDRMLADQPNLVENLELSLDRLLLTDSGSEYPPEEIHRHAAAAGFTASAELPLGDLDTMVLCYKG</sequence>
<evidence type="ECO:0000259" key="5">
    <source>
        <dbReference type="Pfam" id="PF08100"/>
    </source>
</evidence>
<dbReference type="Pfam" id="PF08100">
    <property type="entry name" value="Dimerisation"/>
    <property type="match status" value="1"/>
</dbReference>
<dbReference type="PANTHER" id="PTHR43712:SF2">
    <property type="entry name" value="O-METHYLTRANSFERASE CICE"/>
    <property type="match status" value="1"/>
</dbReference>
<evidence type="ECO:0000256" key="2">
    <source>
        <dbReference type="ARBA" id="ARBA00022679"/>
    </source>
</evidence>
<dbReference type="InterPro" id="IPR036388">
    <property type="entry name" value="WH-like_DNA-bd_sf"/>
</dbReference>
<dbReference type="Gene3D" id="1.10.10.10">
    <property type="entry name" value="Winged helix-like DNA-binding domain superfamily/Winged helix DNA-binding domain"/>
    <property type="match status" value="1"/>
</dbReference>
<feature type="domain" description="O-methyltransferase C-terminal" evidence="4">
    <location>
        <begin position="146"/>
        <end position="305"/>
    </location>
</feature>
<protein>
    <recommendedName>
        <fullName evidence="8">O-methyltransferase</fullName>
    </recommendedName>
</protein>
<dbReference type="Proteomes" id="UP001500689">
    <property type="component" value="Unassembled WGS sequence"/>
</dbReference>
<evidence type="ECO:0008006" key="8">
    <source>
        <dbReference type="Google" id="ProtNLM"/>
    </source>
</evidence>
<dbReference type="InterPro" id="IPR001077">
    <property type="entry name" value="COMT_C"/>
</dbReference>
<dbReference type="SUPFAM" id="SSF53335">
    <property type="entry name" value="S-adenosyl-L-methionine-dependent methyltransferases"/>
    <property type="match status" value="1"/>
</dbReference>
<keyword evidence="7" id="KW-1185">Reference proteome</keyword>
<keyword evidence="3" id="KW-0949">S-adenosyl-L-methionine</keyword>
<evidence type="ECO:0000259" key="4">
    <source>
        <dbReference type="Pfam" id="PF00891"/>
    </source>
</evidence>
<dbReference type="PROSITE" id="PS51683">
    <property type="entry name" value="SAM_OMT_II"/>
    <property type="match status" value="1"/>
</dbReference>
<dbReference type="RefSeq" id="WP_344864812.1">
    <property type="nucleotide sequence ID" value="NZ_BAAAZN010000012.1"/>
</dbReference>
<comment type="caution">
    <text evidence="6">The sequence shown here is derived from an EMBL/GenBank/DDBJ whole genome shotgun (WGS) entry which is preliminary data.</text>
</comment>
<dbReference type="InterPro" id="IPR029063">
    <property type="entry name" value="SAM-dependent_MTases_sf"/>
</dbReference>
<evidence type="ECO:0000313" key="6">
    <source>
        <dbReference type="EMBL" id="GAA3564156.1"/>
    </source>
</evidence>
<evidence type="ECO:0000256" key="3">
    <source>
        <dbReference type="ARBA" id="ARBA00022691"/>
    </source>
</evidence>
<feature type="domain" description="O-methyltransferase dimerisation" evidence="5">
    <location>
        <begin position="16"/>
        <end position="91"/>
    </location>
</feature>
<organism evidence="6 7">
    <name type="scientific">Amycolatopsis ultiminotia</name>
    <dbReference type="NCBI Taxonomy" id="543629"/>
    <lineage>
        <taxon>Bacteria</taxon>
        <taxon>Bacillati</taxon>
        <taxon>Actinomycetota</taxon>
        <taxon>Actinomycetes</taxon>
        <taxon>Pseudonocardiales</taxon>
        <taxon>Pseudonocardiaceae</taxon>
        <taxon>Amycolatopsis</taxon>
    </lineage>
</organism>
<proteinExistence type="predicted"/>
<dbReference type="PANTHER" id="PTHR43712">
    <property type="entry name" value="PUTATIVE (AFU_ORTHOLOGUE AFUA_4G14580)-RELATED"/>
    <property type="match status" value="1"/>
</dbReference>
<gene>
    <name evidence="6" type="ORF">GCM10022222_54940</name>
</gene>
<dbReference type="InterPro" id="IPR036390">
    <property type="entry name" value="WH_DNA-bd_sf"/>
</dbReference>
<name>A0ABP6XAQ3_9PSEU</name>
<dbReference type="SUPFAM" id="SSF46785">
    <property type="entry name" value="Winged helix' DNA-binding domain"/>
    <property type="match status" value="1"/>
</dbReference>
<evidence type="ECO:0000256" key="1">
    <source>
        <dbReference type="ARBA" id="ARBA00022603"/>
    </source>
</evidence>
<reference evidence="7" key="1">
    <citation type="journal article" date="2019" name="Int. J. Syst. Evol. Microbiol.">
        <title>The Global Catalogue of Microorganisms (GCM) 10K type strain sequencing project: providing services to taxonomists for standard genome sequencing and annotation.</title>
        <authorList>
            <consortium name="The Broad Institute Genomics Platform"/>
            <consortium name="The Broad Institute Genome Sequencing Center for Infectious Disease"/>
            <person name="Wu L."/>
            <person name="Ma J."/>
        </authorList>
    </citation>
    <scope>NUCLEOTIDE SEQUENCE [LARGE SCALE GENOMIC DNA]</scope>
    <source>
        <strain evidence="7">JCM 16898</strain>
    </source>
</reference>
<dbReference type="PIRSF" id="PIRSF005739">
    <property type="entry name" value="O-mtase"/>
    <property type="match status" value="1"/>
</dbReference>
<evidence type="ECO:0000313" key="7">
    <source>
        <dbReference type="Proteomes" id="UP001500689"/>
    </source>
</evidence>
<dbReference type="InterPro" id="IPR016461">
    <property type="entry name" value="COMT-like"/>
</dbReference>
<accession>A0ABP6XAQ3</accession>
<dbReference type="InterPro" id="IPR012967">
    <property type="entry name" value="COMT_dimerisation"/>
</dbReference>
<dbReference type="EMBL" id="BAAAZN010000012">
    <property type="protein sequence ID" value="GAA3564156.1"/>
    <property type="molecule type" value="Genomic_DNA"/>
</dbReference>
<keyword evidence="1" id="KW-0489">Methyltransferase</keyword>